<evidence type="ECO:0000313" key="1">
    <source>
        <dbReference type="EMBL" id="QDG52078.1"/>
    </source>
</evidence>
<accession>A0A5B8YC25</accession>
<dbReference type="Proteomes" id="UP000315995">
    <property type="component" value="Chromosome"/>
</dbReference>
<dbReference type="RefSeq" id="WP_141198555.1">
    <property type="nucleotide sequence ID" value="NZ_CP041186.1"/>
</dbReference>
<keyword evidence="2" id="KW-1185">Reference proteome</keyword>
<protein>
    <submittedName>
        <fullName evidence="1">Uncharacterized protein</fullName>
    </submittedName>
</protein>
<accession>A0A4Y6PUU1</accession>
<dbReference type="EMBL" id="CP041186">
    <property type="protein sequence ID" value="QDG52078.1"/>
    <property type="molecule type" value="Genomic_DNA"/>
</dbReference>
<name>A0A4Y6PUU1_PERCE</name>
<dbReference type="AlphaFoldDB" id="A0A4Y6PUU1"/>
<evidence type="ECO:0000313" key="2">
    <source>
        <dbReference type="Proteomes" id="UP000315995"/>
    </source>
</evidence>
<organism evidence="1 2">
    <name type="scientific">Persicimonas caeni</name>
    <dbReference type="NCBI Taxonomy" id="2292766"/>
    <lineage>
        <taxon>Bacteria</taxon>
        <taxon>Deltaproteobacteria</taxon>
        <taxon>Bradymonadales</taxon>
        <taxon>Bradymonadaceae</taxon>
        <taxon>Persicimonas</taxon>
    </lineage>
</organism>
<proteinExistence type="predicted"/>
<reference evidence="1 2" key="1">
    <citation type="submission" date="2019-06" db="EMBL/GenBank/DDBJ databases">
        <title>Persicimonas caeni gen. nov., sp. nov., a predatory bacterium isolated from solar saltern.</title>
        <authorList>
            <person name="Wang S."/>
        </authorList>
    </citation>
    <scope>NUCLEOTIDE SEQUENCE [LARGE SCALE GENOMIC DNA]</scope>
    <source>
        <strain evidence="1 2">YN101</strain>
    </source>
</reference>
<gene>
    <name evidence="1" type="ORF">FIV42_15400</name>
</gene>
<sequence>MRFQDCTEVPASVLARDITTLVGLDIYSVEGQRAQQRIQMLLGGDLTGEHAAQLFQFARDGYLVGYREIEEMIDALASELNHMFPTEMSFS</sequence>